<feature type="region of interest" description="Disordered" evidence="1">
    <location>
        <begin position="131"/>
        <end position="157"/>
    </location>
</feature>
<proteinExistence type="predicted"/>
<comment type="caution">
    <text evidence="2">The sequence shown here is derived from an EMBL/GenBank/DDBJ whole genome shotgun (WGS) entry which is preliminary data.</text>
</comment>
<keyword evidence="3" id="KW-1185">Reference proteome</keyword>
<evidence type="ECO:0000313" key="3">
    <source>
        <dbReference type="Proteomes" id="UP001066276"/>
    </source>
</evidence>
<protein>
    <submittedName>
        <fullName evidence="2">Uncharacterized protein</fullName>
    </submittedName>
</protein>
<name>A0AAV7TN12_PLEWA</name>
<evidence type="ECO:0000313" key="2">
    <source>
        <dbReference type="EMBL" id="KAJ1177856.1"/>
    </source>
</evidence>
<gene>
    <name evidence="2" type="ORF">NDU88_003108</name>
</gene>
<feature type="compositionally biased region" description="Low complexity" evidence="1">
    <location>
        <begin position="78"/>
        <end position="95"/>
    </location>
</feature>
<reference evidence="2" key="1">
    <citation type="journal article" date="2022" name="bioRxiv">
        <title>Sequencing and chromosome-scale assembly of the giantPleurodeles waltlgenome.</title>
        <authorList>
            <person name="Brown T."/>
            <person name="Elewa A."/>
            <person name="Iarovenko S."/>
            <person name="Subramanian E."/>
            <person name="Araus A.J."/>
            <person name="Petzold A."/>
            <person name="Susuki M."/>
            <person name="Suzuki K.-i.T."/>
            <person name="Hayashi T."/>
            <person name="Toyoda A."/>
            <person name="Oliveira C."/>
            <person name="Osipova E."/>
            <person name="Leigh N.D."/>
            <person name="Simon A."/>
            <person name="Yun M.H."/>
        </authorList>
    </citation>
    <scope>NUCLEOTIDE SEQUENCE</scope>
    <source>
        <strain evidence="2">20211129_DDA</strain>
        <tissue evidence="2">Liver</tissue>
    </source>
</reference>
<dbReference type="Proteomes" id="UP001066276">
    <property type="component" value="Chromosome 3_2"/>
</dbReference>
<sequence>MVEGPQHGSAPQGTSQSVAFSPVLGMATSESPASCRSGVVSAAARAMPPKRASQARAYGLRGHSTSGPDGRSRRRSVRCSLPPRSPRCPSGRPLPQSKRRSPRETQAPTCTLAVDLPGLICSTMQSRLRSPAVSPVTAAHHTPRRSGNGRTHGDLPEEAGDRLWTGYFLDRARSSDLRCRSGRHLGHAR</sequence>
<dbReference type="EMBL" id="JANPWB010000006">
    <property type="protein sequence ID" value="KAJ1177856.1"/>
    <property type="molecule type" value="Genomic_DNA"/>
</dbReference>
<organism evidence="2 3">
    <name type="scientific">Pleurodeles waltl</name>
    <name type="common">Iberian ribbed newt</name>
    <dbReference type="NCBI Taxonomy" id="8319"/>
    <lineage>
        <taxon>Eukaryota</taxon>
        <taxon>Metazoa</taxon>
        <taxon>Chordata</taxon>
        <taxon>Craniata</taxon>
        <taxon>Vertebrata</taxon>
        <taxon>Euteleostomi</taxon>
        <taxon>Amphibia</taxon>
        <taxon>Batrachia</taxon>
        <taxon>Caudata</taxon>
        <taxon>Salamandroidea</taxon>
        <taxon>Salamandridae</taxon>
        <taxon>Pleurodelinae</taxon>
        <taxon>Pleurodeles</taxon>
    </lineage>
</organism>
<accession>A0AAV7TN12</accession>
<feature type="region of interest" description="Disordered" evidence="1">
    <location>
        <begin position="27"/>
        <end position="109"/>
    </location>
</feature>
<dbReference type="AlphaFoldDB" id="A0AAV7TN12"/>
<evidence type="ECO:0000256" key="1">
    <source>
        <dbReference type="SAM" id="MobiDB-lite"/>
    </source>
</evidence>